<comment type="caution">
    <text evidence="5">The sequence shown here is derived from an EMBL/GenBank/DDBJ whole genome shotgun (WGS) entry which is preliminary data.</text>
</comment>
<keyword evidence="3" id="KW-0378">Hydrolase</keyword>
<dbReference type="PROSITE" id="PS01137">
    <property type="entry name" value="TATD_1"/>
    <property type="match status" value="1"/>
</dbReference>
<dbReference type="RefSeq" id="WP_117325520.1">
    <property type="nucleotide sequence ID" value="NZ_QVTE01000011.1"/>
</dbReference>
<evidence type="ECO:0000313" key="6">
    <source>
        <dbReference type="Proteomes" id="UP000264541"/>
    </source>
</evidence>
<protein>
    <submittedName>
        <fullName evidence="5">TatD family deoxyribonuclease</fullName>
    </submittedName>
</protein>
<dbReference type="OrthoDB" id="9775608at2"/>
<dbReference type="GO" id="GO:0046872">
    <property type="term" value="F:metal ion binding"/>
    <property type="evidence" value="ECO:0007669"/>
    <property type="project" value="UniProtKB-KW"/>
</dbReference>
<dbReference type="PANTHER" id="PTHR46317">
    <property type="entry name" value="HYDROLASE OF PHP SUPERFAMILY-RELATED PROTEIN"/>
    <property type="match status" value="1"/>
</dbReference>
<feature type="binding site" evidence="4">
    <location>
        <position position="8"/>
    </location>
    <ligand>
        <name>a divalent metal cation</name>
        <dbReference type="ChEBI" id="CHEBI:60240"/>
        <label>1</label>
    </ligand>
</feature>
<dbReference type="EMBL" id="QVTE01000011">
    <property type="protein sequence ID" value="RFU70782.1"/>
    <property type="molecule type" value="Genomic_DNA"/>
</dbReference>
<dbReference type="GO" id="GO:0016788">
    <property type="term" value="F:hydrolase activity, acting on ester bonds"/>
    <property type="evidence" value="ECO:0007669"/>
    <property type="project" value="InterPro"/>
</dbReference>
<dbReference type="PANTHER" id="PTHR46317:SF1">
    <property type="entry name" value="HYDROLASE, TATD FAMILY"/>
    <property type="match status" value="1"/>
</dbReference>
<proteinExistence type="inferred from homology"/>
<keyword evidence="6" id="KW-1185">Reference proteome</keyword>
<evidence type="ECO:0000313" key="5">
    <source>
        <dbReference type="EMBL" id="RFU70782.1"/>
    </source>
</evidence>
<dbReference type="InterPro" id="IPR032466">
    <property type="entry name" value="Metal_Hydrolase"/>
</dbReference>
<sequence length="254" mass="29206">MNKLIDSHIHLDLYNAQEIGLIMKGVEAIEALISVSFDLNSCKRNLELAGTYKKVKPAFGYHPEQPLLDEAEVQKLFRWIHHNHEKMIAVGEVGLPYYSRKKYNIPLEGYIELLENFVKLAKELDMPIVLHAVYEDAPVVCDLLEKHSISRAHFHWFKGDLVTTERIAQNGYFISVTPDIVYEKEIQTLAERFPIEQLMVETDGPWPFEGPFKGQMTHPYMIKESAKVIAQIKGVSIDQAEKQLNINTRLLYAL</sequence>
<feature type="binding site" evidence="4">
    <location>
        <position position="10"/>
    </location>
    <ligand>
        <name>a divalent metal cation</name>
        <dbReference type="ChEBI" id="CHEBI:60240"/>
        <label>1</label>
    </ligand>
</feature>
<dbReference type="CDD" id="cd01310">
    <property type="entry name" value="TatD_DNAse"/>
    <property type="match status" value="1"/>
</dbReference>
<feature type="binding site" evidence="4">
    <location>
        <position position="203"/>
    </location>
    <ligand>
        <name>a divalent metal cation</name>
        <dbReference type="ChEBI" id="CHEBI:60240"/>
        <label>1</label>
    </ligand>
</feature>
<name>A0A372LSK8_9BACI</name>
<dbReference type="InterPro" id="IPR018228">
    <property type="entry name" value="DNase_TatD-rel_CS"/>
</dbReference>
<gene>
    <name evidence="5" type="ORF">D0469_04855</name>
</gene>
<keyword evidence="2 4" id="KW-0479">Metal-binding</keyword>
<dbReference type="InterPro" id="IPR001130">
    <property type="entry name" value="TatD-like"/>
</dbReference>
<feature type="binding site" evidence="4">
    <location>
        <position position="131"/>
    </location>
    <ligand>
        <name>a divalent metal cation</name>
        <dbReference type="ChEBI" id="CHEBI:60240"/>
        <label>2</label>
    </ligand>
</feature>
<dbReference type="Gene3D" id="3.20.20.140">
    <property type="entry name" value="Metal-dependent hydrolases"/>
    <property type="match status" value="1"/>
</dbReference>
<dbReference type="SUPFAM" id="SSF51556">
    <property type="entry name" value="Metallo-dependent hydrolases"/>
    <property type="match status" value="1"/>
</dbReference>
<organism evidence="5 6">
    <name type="scientific">Peribacillus saganii</name>
    <dbReference type="NCBI Taxonomy" id="2303992"/>
    <lineage>
        <taxon>Bacteria</taxon>
        <taxon>Bacillati</taxon>
        <taxon>Bacillota</taxon>
        <taxon>Bacilli</taxon>
        <taxon>Bacillales</taxon>
        <taxon>Bacillaceae</taxon>
        <taxon>Peribacillus</taxon>
    </lineage>
</organism>
<reference evidence="5 6" key="1">
    <citation type="submission" date="2018-08" db="EMBL/GenBank/DDBJ databases">
        <title>Bacillus chawlae sp. nov., Bacillus glennii sp. nov., and Bacillus saganii sp. nov. Isolated from the Vehicle Assembly Building at Kennedy Space Center where the Viking Spacecraft were Assembled.</title>
        <authorList>
            <person name="Seuylemezian A."/>
            <person name="Vaishampayan P."/>
        </authorList>
    </citation>
    <scope>NUCLEOTIDE SEQUENCE [LARGE SCALE GENOMIC DNA]</scope>
    <source>
        <strain evidence="5 6">V47-23a</strain>
    </source>
</reference>
<dbReference type="Proteomes" id="UP000264541">
    <property type="component" value="Unassembled WGS sequence"/>
</dbReference>
<evidence type="ECO:0000256" key="2">
    <source>
        <dbReference type="ARBA" id="ARBA00022723"/>
    </source>
</evidence>
<dbReference type="PIRSF" id="PIRSF005902">
    <property type="entry name" value="DNase_TatD"/>
    <property type="match status" value="1"/>
</dbReference>
<dbReference type="Pfam" id="PF01026">
    <property type="entry name" value="TatD_DNase"/>
    <property type="match status" value="1"/>
</dbReference>
<feature type="binding site" evidence="4">
    <location>
        <position position="92"/>
    </location>
    <ligand>
        <name>a divalent metal cation</name>
        <dbReference type="ChEBI" id="CHEBI:60240"/>
        <label>1</label>
    </ligand>
</feature>
<evidence type="ECO:0000256" key="4">
    <source>
        <dbReference type="PIRSR" id="PIRSR005902-1"/>
    </source>
</evidence>
<comment type="similarity">
    <text evidence="1">Belongs to the metallo-dependent hydrolases superfamily. TatD-type hydrolase family.</text>
</comment>
<accession>A0A372LSK8</accession>
<evidence type="ECO:0000256" key="3">
    <source>
        <dbReference type="ARBA" id="ARBA00022801"/>
    </source>
</evidence>
<feature type="binding site" evidence="4">
    <location>
        <position position="155"/>
    </location>
    <ligand>
        <name>a divalent metal cation</name>
        <dbReference type="ChEBI" id="CHEBI:60240"/>
        <label>2</label>
    </ligand>
</feature>
<evidence type="ECO:0000256" key="1">
    <source>
        <dbReference type="ARBA" id="ARBA00009275"/>
    </source>
</evidence>
<dbReference type="AlphaFoldDB" id="A0A372LSK8"/>